<dbReference type="PROSITE" id="PS50113">
    <property type="entry name" value="PAC"/>
    <property type="match status" value="1"/>
</dbReference>
<accession>A0ABT0JQ00</accession>
<evidence type="ECO:0000259" key="20">
    <source>
        <dbReference type="PROSITE" id="PS50113"/>
    </source>
</evidence>
<dbReference type="PROSITE" id="PS50110">
    <property type="entry name" value="RESPONSE_REGULATORY"/>
    <property type="match status" value="1"/>
</dbReference>
<dbReference type="SMART" id="SM00062">
    <property type="entry name" value="PBPb"/>
    <property type="match status" value="2"/>
</dbReference>
<dbReference type="SUPFAM" id="SSF52172">
    <property type="entry name" value="CheY-like"/>
    <property type="match status" value="1"/>
</dbReference>
<dbReference type="InterPro" id="IPR001638">
    <property type="entry name" value="Solute-binding_3/MltF_N"/>
</dbReference>
<dbReference type="Gene3D" id="3.30.450.20">
    <property type="entry name" value="PAS domain"/>
    <property type="match status" value="1"/>
</dbReference>
<dbReference type="CDD" id="cd17546">
    <property type="entry name" value="REC_hyHK_CKI1_RcsC-like"/>
    <property type="match status" value="1"/>
</dbReference>
<dbReference type="InterPro" id="IPR000700">
    <property type="entry name" value="PAS-assoc_C"/>
</dbReference>
<dbReference type="PROSITE" id="PS50109">
    <property type="entry name" value="HIS_KIN"/>
    <property type="match status" value="1"/>
</dbReference>
<dbReference type="SUPFAM" id="SSF55874">
    <property type="entry name" value="ATPase domain of HSP90 chaperone/DNA topoisomerase II/histidine kinase"/>
    <property type="match status" value="1"/>
</dbReference>
<dbReference type="InterPro" id="IPR000014">
    <property type="entry name" value="PAS"/>
</dbReference>
<dbReference type="SMART" id="SM00387">
    <property type="entry name" value="HATPase_c"/>
    <property type="match status" value="1"/>
</dbReference>
<dbReference type="InterPro" id="IPR013656">
    <property type="entry name" value="PAS_4"/>
</dbReference>
<dbReference type="InterPro" id="IPR001789">
    <property type="entry name" value="Sig_transdc_resp-reg_receiver"/>
</dbReference>
<feature type="modified residue" description="Phosphohistidine" evidence="15">
    <location>
        <position position="1138"/>
    </location>
</feature>
<protein>
    <recommendedName>
        <fullName evidence="3">histidine kinase</fullName>
        <ecNumber evidence="3">2.7.13.3</ecNumber>
    </recommendedName>
</protein>
<evidence type="ECO:0000256" key="17">
    <source>
        <dbReference type="SAM" id="SignalP"/>
    </source>
</evidence>
<dbReference type="Gene3D" id="3.30.565.10">
    <property type="entry name" value="Histidine kinase-like ATPase, C-terminal domain"/>
    <property type="match status" value="1"/>
</dbReference>
<sequence>MPPLAFSAPATRRSRCRLLFPLLGLLGVLTHCTAHGAEPPNTEGGTLPLTRLLEMRNALPSKTLRVATIAPPERPLESAGNQVLKALSNQYLDLIGDQLGLTFERVELPSPQAAIQALLDRRIDLLPRASEFEAHEPGLILSQPYLDNQPIIVGRNNDQSLPPDLSGKRVLVLENYLRPAMVRQAYPQAEVALVRTTAQAFEQLASEQADAFISDKFRANLYMQARPDLGLHNKFAAYLPNTGFAFAMRRDDRALRTLIDYVLGNIPAAHKQKIQHSSSQQPFPFAPTESFSLSPTELAWLGAHRRIRLLAEEAPPYLYRRADGQWAGLSINLLQTLASTLRLQLEIQPSQSKAGDLAQLLAGNADLTTRSLAVSDGARGVGFSQAYGTRNWAFIIRAGDSSPSSLEAMQGRKLALPRNHPLLGYLRQRYPGIQLLLTEHYREALDRVLQYQVDATLDTPVGTEALPGQGLQFGLSFEATPTPHQFAVAPGSRELLSILDKLLDALAKTPQSDIQLIAEQRPDAALWEWIAEQAWHVLLVALLIFVLSLIWNWRLKRQIKETNSAQTRLQDKLAFQFSLLNGLPTPLYVCDLEGRLSTCNRAYEEFFSTRQEQVRERLPTEQPSMPEDFAQALQEEHRLLLASHRPRFLDTRLLINGQERYLYQWLVPFYNARGVLQGLLGGWLDISERKHLELKLREAKQAAQQASAAKSEFLASMSHELRTPLNALVGLLELETSSRQTPSHHLRVAQQSATSMIDLIGNILDLDKIESGLMQLAPHPTALEPLLSNSLGLFAAQAQEKNLHLRFDYQATPHRLYLVDALRLQQIFHNLISNALKFTDRGSIQARVTERVLRPGVSLLTLSVRDTGIGIPKALQPLIFEPYRQASARTAHLYGGSGLGLSICSQLSQLMDGHIWLESEPGQGCCVHVELPLKWQPALAPPLKLPAPQPATQALRVLVVDDVSTNGLVLTLQLQRLGHQAQHVSSGEQALLALREAPYDVLISDCNMPEMDGYALTRAVREDEQRRGLAPRLIIGYTASALSNEATQCSNAGMNDLMVKPVTLARLREVLSHHAPIDAEPRTQRPFNLDHLDEVGKNSAILRRRILLELTQNLQQEITQLRLADLAKTPQIIGDLSHRLSGVACLIDAREMAASCHALRQADTQQPAAVRRCQAELLATLERIFDQAKADLAALRQPFQPWSRGIARAPLVQSRTRPI</sequence>
<evidence type="ECO:0000313" key="23">
    <source>
        <dbReference type="Proteomes" id="UP001155163"/>
    </source>
</evidence>
<dbReference type="EC" id="2.7.13.3" evidence="3"/>
<evidence type="ECO:0000256" key="16">
    <source>
        <dbReference type="PROSITE-ProRule" id="PRU00169"/>
    </source>
</evidence>
<dbReference type="SUPFAM" id="SSF47226">
    <property type="entry name" value="Histidine-containing phosphotransfer domain, HPT domain"/>
    <property type="match status" value="1"/>
</dbReference>
<evidence type="ECO:0000256" key="1">
    <source>
        <dbReference type="ARBA" id="ARBA00000085"/>
    </source>
</evidence>
<dbReference type="InterPro" id="IPR011006">
    <property type="entry name" value="CheY-like_superfamily"/>
</dbReference>
<proteinExistence type="predicted"/>
<dbReference type="PROSITE" id="PS50894">
    <property type="entry name" value="HPT"/>
    <property type="match status" value="1"/>
</dbReference>
<dbReference type="InterPro" id="IPR008207">
    <property type="entry name" value="Sig_transdc_His_kin_Hpt_dom"/>
</dbReference>
<evidence type="ECO:0000256" key="12">
    <source>
        <dbReference type="ARBA" id="ARBA00022989"/>
    </source>
</evidence>
<dbReference type="Gene3D" id="1.10.287.130">
    <property type="match status" value="1"/>
</dbReference>
<evidence type="ECO:0000256" key="6">
    <source>
        <dbReference type="ARBA" id="ARBA00022553"/>
    </source>
</evidence>
<dbReference type="InterPro" id="IPR036890">
    <property type="entry name" value="HATPase_C_sf"/>
</dbReference>
<keyword evidence="7" id="KW-0808">Transferase</keyword>
<dbReference type="EMBL" id="JALQCX010000066">
    <property type="protein sequence ID" value="MCK9817981.1"/>
    <property type="molecule type" value="Genomic_DNA"/>
</dbReference>
<dbReference type="SMART" id="SM00388">
    <property type="entry name" value="HisKA"/>
    <property type="match status" value="1"/>
</dbReference>
<dbReference type="Proteomes" id="UP001155163">
    <property type="component" value="Unassembled WGS sequence"/>
</dbReference>
<keyword evidence="4" id="KW-1003">Cell membrane</keyword>
<comment type="caution">
    <text evidence="22">The sequence shown here is derived from an EMBL/GenBank/DDBJ whole genome shotgun (WGS) entry which is preliminary data.</text>
</comment>
<dbReference type="PANTHER" id="PTHR43047:SF72">
    <property type="entry name" value="OSMOSENSING HISTIDINE PROTEIN KINASE SLN1"/>
    <property type="match status" value="1"/>
</dbReference>
<evidence type="ECO:0000256" key="5">
    <source>
        <dbReference type="ARBA" id="ARBA00022519"/>
    </source>
</evidence>
<keyword evidence="14" id="KW-0472">Membrane</keyword>
<comment type="catalytic activity">
    <reaction evidence="1">
        <text>ATP + protein L-histidine = ADP + protein N-phospho-L-histidine.</text>
        <dbReference type="EC" id="2.7.13.3"/>
    </reaction>
</comment>
<evidence type="ECO:0000256" key="14">
    <source>
        <dbReference type="ARBA" id="ARBA00023136"/>
    </source>
</evidence>
<evidence type="ECO:0000256" key="13">
    <source>
        <dbReference type="ARBA" id="ARBA00023012"/>
    </source>
</evidence>
<feature type="domain" description="Histidine kinase" evidence="18">
    <location>
        <begin position="716"/>
        <end position="935"/>
    </location>
</feature>
<dbReference type="Gene3D" id="3.40.190.10">
    <property type="entry name" value="Periplasmic binding protein-like II"/>
    <property type="match status" value="4"/>
</dbReference>
<keyword evidence="8" id="KW-0812">Transmembrane</keyword>
<dbReference type="SUPFAM" id="SSF47384">
    <property type="entry name" value="Homodimeric domain of signal transducing histidine kinase"/>
    <property type="match status" value="1"/>
</dbReference>
<evidence type="ECO:0000256" key="9">
    <source>
        <dbReference type="ARBA" id="ARBA00022729"/>
    </source>
</evidence>
<dbReference type="Gene3D" id="3.40.50.2300">
    <property type="match status" value="1"/>
</dbReference>
<reference evidence="22 23" key="2">
    <citation type="journal article" date="2023" name="Plant Pathol.">
        <title>Dismantling and reorganizing Pseudomonas marginalis sensu#lato.</title>
        <authorList>
            <person name="Sawada H."/>
            <person name="Fujikawa T."/>
            <person name="Satou M."/>
        </authorList>
    </citation>
    <scope>NUCLEOTIDE SEQUENCE [LARGE SCALE GENOMIC DNA]</scope>
    <source>
        <strain evidence="22 23">MAFF 302046</strain>
    </source>
</reference>
<evidence type="ECO:0000256" key="15">
    <source>
        <dbReference type="PROSITE-ProRule" id="PRU00110"/>
    </source>
</evidence>
<dbReference type="Pfam" id="PF08448">
    <property type="entry name" value="PAS_4"/>
    <property type="match status" value="1"/>
</dbReference>
<evidence type="ECO:0000256" key="2">
    <source>
        <dbReference type="ARBA" id="ARBA00004429"/>
    </source>
</evidence>
<dbReference type="NCBIfam" id="TIGR00229">
    <property type="entry name" value="sensory_box"/>
    <property type="match status" value="1"/>
</dbReference>
<dbReference type="Pfam" id="PF00512">
    <property type="entry name" value="HisKA"/>
    <property type="match status" value="1"/>
</dbReference>
<dbReference type="CDD" id="cd16922">
    <property type="entry name" value="HATPase_EvgS-ArcB-TorS-like"/>
    <property type="match status" value="1"/>
</dbReference>
<evidence type="ECO:0000259" key="21">
    <source>
        <dbReference type="PROSITE" id="PS50894"/>
    </source>
</evidence>
<keyword evidence="11" id="KW-0067">ATP-binding</keyword>
<dbReference type="SUPFAM" id="SSF53850">
    <property type="entry name" value="Periplasmic binding protein-like II"/>
    <property type="match status" value="2"/>
</dbReference>
<dbReference type="RefSeq" id="WP_268263720.1">
    <property type="nucleotide sequence ID" value="NZ_JALQCX010000066.1"/>
</dbReference>
<dbReference type="InterPro" id="IPR003594">
    <property type="entry name" value="HATPase_dom"/>
</dbReference>
<dbReference type="PRINTS" id="PR00344">
    <property type="entry name" value="BCTRLSENSOR"/>
</dbReference>
<dbReference type="Pfam" id="PF00072">
    <property type="entry name" value="Response_reg"/>
    <property type="match status" value="1"/>
</dbReference>
<dbReference type="Pfam" id="PF02518">
    <property type="entry name" value="HATPase_c"/>
    <property type="match status" value="1"/>
</dbReference>
<organism evidence="22 23">
    <name type="scientific">Pseudomonas morbosilactucae</name>
    <dbReference type="NCBI Taxonomy" id="2938197"/>
    <lineage>
        <taxon>Bacteria</taxon>
        <taxon>Pseudomonadati</taxon>
        <taxon>Pseudomonadota</taxon>
        <taxon>Gammaproteobacteria</taxon>
        <taxon>Pseudomonadales</taxon>
        <taxon>Pseudomonadaceae</taxon>
        <taxon>Pseudomonas</taxon>
    </lineage>
</organism>
<feature type="domain" description="Response regulatory" evidence="19">
    <location>
        <begin position="956"/>
        <end position="1075"/>
    </location>
</feature>
<feature type="chain" id="PRO_5046546031" description="histidine kinase" evidence="17">
    <location>
        <begin position="37"/>
        <end position="1219"/>
    </location>
</feature>
<evidence type="ECO:0000259" key="18">
    <source>
        <dbReference type="PROSITE" id="PS50109"/>
    </source>
</evidence>
<feature type="signal peptide" evidence="17">
    <location>
        <begin position="1"/>
        <end position="36"/>
    </location>
</feature>
<keyword evidence="23" id="KW-1185">Reference proteome</keyword>
<dbReference type="InterPro" id="IPR003661">
    <property type="entry name" value="HisK_dim/P_dom"/>
</dbReference>
<name>A0ABT0JQ00_9PSED</name>
<evidence type="ECO:0000256" key="3">
    <source>
        <dbReference type="ARBA" id="ARBA00012438"/>
    </source>
</evidence>
<dbReference type="CDD" id="cd00082">
    <property type="entry name" value="HisKA"/>
    <property type="match status" value="1"/>
</dbReference>
<dbReference type="SMART" id="SM00448">
    <property type="entry name" value="REC"/>
    <property type="match status" value="1"/>
</dbReference>
<dbReference type="CDD" id="cd00130">
    <property type="entry name" value="PAS"/>
    <property type="match status" value="1"/>
</dbReference>
<evidence type="ECO:0000256" key="4">
    <source>
        <dbReference type="ARBA" id="ARBA00022475"/>
    </source>
</evidence>
<comment type="subcellular location">
    <subcellularLocation>
        <location evidence="2">Cell inner membrane</location>
        <topology evidence="2">Multi-pass membrane protein</topology>
    </subcellularLocation>
</comment>
<evidence type="ECO:0000259" key="19">
    <source>
        <dbReference type="PROSITE" id="PS50110"/>
    </source>
</evidence>
<keyword evidence="6 16" id="KW-0597">Phosphoprotein</keyword>
<evidence type="ECO:0000256" key="8">
    <source>
        <dbReference type="ARBA" id="ARBA00022692"/>
    </source>
</evidence>
<dbReference type="SUPFAM" id="SSF55785">
    <property type="entry name" value="PYP-like sensor domain (PAS domain)"/>
    <property type="match status" value="1"/>
</dbReference>
<dbReference type="PANTHER" id="PTHR43047">
    <property type="entry name" value="TWO-COMPONENT HISTIDINE PROTEIN KINASE"/>
    <property type="match status" value="1"/>
</dbReference>
<feature type="modified residue" description="4-aspartylphosphate" evidence="16">
    <location>
        <position position="1005"/>
    </location>
</feature>
<dbReference type="CDD" id="cd13705">
    <property type="entry name" value="PBP2_BvgS_D1"/>
    <property type="match status" value="1"/>
</dbReference>
<dbReference type="InterPro" id="IPR036641">
    <property type="entry name" value="HPT_dom_sf"/>
</dbReference>
<evidence type="ECO:0000256" key="7">
    <source>
        <dbReference type="ARBA" id="ARBA00022679"/>
    </source>
</evidence>
<dbReference type="InterPro" id="IPR049870">
    <property type="entry name" value="BvgS-like_periplasmic1"/>
</dbReference>
<dbReference type="Pfam" id="PF00497">
    <property type="entry name" value="SBP_bac_3"/>
    <property type="match status" value="1"/>
</dbReference>
<dbReference type="InterPro" id="IPR005467">
    <property type="entry name" value="His_kinase_dom"/>
</dbReference>
<feature type="domain" description="PAC" evidence="20">
    <location>
        <begin position="642"/>
        <end position="698"/>
    </location>
</feature>
<keyword evidence="13" id="KW-0902">Two-component regulatory system</keyword>
<reference evidence="22 23" key="1">
    <citation type="journal article" date="2022" name="Int. J. Syst. Evol. Microbiol.">
        <title>Pseudomonas aegrilactucae sp. nov. and Pseudomonas morbosilactucae sp. nov., pathogens causing bacterial rot of lettuce in Japan.</title>
        <authorList>
            <person name="Sawada H."/>
            <person name="Fujikawa T."/>
            <person name="Satou M."/>
        </authorList>
    </citation>
    <scope>NUCLEOTIDE SEQUENCE [LARGE SCALE GENOMIC DNA]</scope>
    <source>
        <strain evidence="22 23">MAFF 302046</strain>
    </source>
</reference>
<dbReference type="SMART" id="SM00091">
    <property type="entry name" value="PAS"/>
    <property type="match status" value="1"/>
</dbReference>
<keyword evidence="10" id="KW-0418">Kinase</keyword>
<dbReference type="InterPro" id="IPR004358">
    <property type="entry name" value="Sig_transdc_His_kin-like_C"/>
</dbReference>
<keyword evidence="9 17" id="KW-0732">Signal</keyword>
<keyword evidence="11" id="KW-0547">Nucleotide-binding</keyword>
<evidence type="ECO:0000256" key="11">
    <source>
        <dbReference type="ARBA" id="ARBA00022840"/>
    </source>
</evidence>
<evidence type="ECO:0000313" key="22">
    <source>
        <dbReference type="EMBL" id="MCK9817981.1"/>
    </source>
</evidence>
<gene>
    <name evidence="22" type="ORF">M1B35_28570</name>
</gene>
<keyword evidence="12" id="KW-1133">Transmembrane helix</keyword>
<dbReference type="InterPro" id="IPR036097">
    <property type="entry name" value="HisK_dim/P_sf"/>
</dbReference>
<feature type="domain" description="HPt" evidence="21">
    <location>
        <begin position="1099"/>
        <end position="1195"/>
    </location>
</feature>
<keyword evidence="5" id="KW-0997">Cell inner membrane</keyword>
<evidence type="ECO:0000256" key="10">
    <source>
        <dbReference type="ARBA" id="ARBA00022777"/>
    </source>
</evidence>
<dbReference type="InterPro" id="IPR035965">
    <property type="entry name" value="PAS-like_dom_sf"/>
</dbReference>